<dbReference type="Gene3D" id="1.20.1270.180">
    <property type="match status" value="1"/>
</dbReference>
<evidence type="ECO:0000259" key="2">
    <source>
        <dbReference type="Pfam" id="PF07007"/>
    </source>
</evidence>
<dbReference type="InterPro" id="IPR009739">
    <property type="entry name" value="LprI-like_N"/>
</dbReference>
<feature type="domain" description="Lysozyme inhibitor LprI-like N-terminal" evidence="2">
    <location>
        <begin position="28"/>
        <end position="106"/>
    </location>
</feature>
<dbReference type="Proteomes" id="UP000198816">
    <property type="component" value="Unassembled WGS sequence"/>
</dbReference>
<reference evidence="4" key="1">
    <citation type="submission" date="2016-10" db="EMBL/GenBank/DDBJ databases">
        <authorList>
            <person name="Varghese N."/>
            <person name="Submissions S."/>
        </authorList>
    </citation>
    <scope>NUCLEOTIDE SEQUENCE [LARGE SCALE GENOMIC DNA]</scope>
    <source>
        <strain evidence="4">DSM 217</strain>
    </source>
</reference>
<dbReference type="STRING" id="1058.SAMN05421783_1057"/>
<dbReference type="AlphaFoldDB" id="A0A1H2U7Z4"/>
<dbReference type="Pfam" id="PF07007">
    <property type="entry name" value="LprI"/>
    <property type="match status" value="1"/>
</dbReference>
<proteinExistence type="predicted"/>
<feature type="chain" id="PRO_5011742249" description="Lysozyme inhibitor LprI-like N-terminal domain-containing protein" evidence="1">
    <location>
        <begin position="22"/>
        <end position="109"/>
    </location>
</feature>
<evidence type="ECO:0000256" key="1">
    <source>
        <dbReference type="SAM" id="SignalP"/>
    </source>
</evidence>
<dbReference type="RefSeq" id="WP_093029519.1">
    <property type="nucleotide sequence ID" value="NZ_FNNZ01000005.1"/>
</dbReference>
<protein>
    <recommendedName>
        <fullName evidence="2">Lysozyme inhibitor LprI-like N-terminal domain-containing protein</fullName>
    </recommendedName>
</protein>
<keyword evidence="4" id="KW-1185">Reference proteome</keyword>
<name>A0A1H2U7Z4_THIRO</name>
<dbReference type="GO" id="GO:0005576">
    <property type="term" value="C:extracellular region"/>
    <property type="evidence" value="ECO:0007669"/>
    <property type="project" value="TreeGrafter"/>
</dbReference>
<dbReference type="PANTHER" id="PTHR37549">
    <property type="entry name" value="LIPOPROTEIN LPRI"/>
    <property type="match status" value="1"/>
</dbReference>
<dbReference type="EMBL" id="FNNZ01000005">
    <property type="protein sequence ID" value="SDW52276.1"/>
    <property type="molecule type" value="Genomic_DNA"/>
</dbReference>
<accession>A0A1H2U7Z4</accession>
<sequence length="109" mass="11874">MTKIALTLLAAGCLTAPLAQAAQPSFDCSKATHEAELLICKDADLAALDRSLAELYATLLKNTPASKQGALKTEQRGWVKGRDECWKSADQHGCIKAEYQARINELKDR</sequence>
<feature type="signal peptide" evidence="1">
    <location>
        <begin position="1"/>
        <end position="21"/>
    </location>
</feature>
<evidence type="ECO:0000313" key="4">
    <source>
        <dbReference type="Proteomes" id="UP000198816"/>
    </source>
</evidence>
<dbReference type="PANTHER" id="PTHR37549:SF1">
    <property type="entry name" value="LIPOPROTEIN LPRI"/>
    <property type="match status" value="1"/>
</dbReference>
<dbReference type="InterPro" id="IPR052755">
    <property type="entry name" value="Lysozyme_Inhibitor_LprI"/>
</dbReference>
<organism evidence="3 4">
    <name type="scientific">Thiocapsa roseopersicina</name>
    <dbReference type="NCBI Taxonomy" id="1058"/>
    <lineage>
        <taxon>Bacteria</taxon>
        <taxon>Pseudomonadati</taxon>
        <taxon>Pseudomonadota</taxon>
        <taxon>Gammaproteobacteria</taxon>
        <taxon>Chromatiales</taxon>
        <taxon>Chromatiaceae</taxon>
        <taxon>Thiocapsa</taxon>
    </lineage>
</organism>
<keyword evidence="1" id="KW-0732">Signal</keyword>
<dbReference type="OrthoDB" id="5565855at2"/>
<evidence type="ECO:0000313" key="3">
    <source>
        <dbReference type="EMBL" id="SDW52276.1"/>
    </source>
</evidence>
<gene>
    <name evidence="3" type="ORF">SAMN05421783_1057</name>
</gene>